<sequence>PFFHKSGPFFHKSGLFFPQKWPLFPQKWPLFPQKLPLLPQKWPLFSTKVASFSTKVASSSTKVASFPVTKAIALPSKGLRPWRWPWKGSSQAGQAGRAAPSTRPGCVPAHPCCFLCCLYSSTFPGAAFPPLFLF</sequence>
<dbReference type="Proteomes" id="UP000694556">
    <property type="component" value="Unassembled WGS sequence"/>
</dbReference>
<dbReference type="AlphaFoldDB" id="A0A8C3CMA1"/>
<protein>
    <submittedName>
        <fullName evidence="1">Uncharacterized protein</fullName>
    </submittedName>
</protein>
<dbReference type="Ensembl" id="ENSCMMT00000025004.1">
    <property type="protein sequence ID" value="ENSCMMP00000022836.1"/>
    <property type="gene ID" value="ENSCMMG00000014283.1"/>
</dbReference>
<proteinExistence type="predicted"/>
<name>A0A8C3CMA1_CAIMO</name>
<keyword evidence="2" id="KW-1185">Reference proteome</keyword>
<reference evidence="1" key="2">
    <citation type="submission" date="2025-09" db="UniProtKB">
        <authorList>
            <consortium name="Ensembl"/>
        </authorList>
    </citation>
    <scope>IDENTIFICATION</scope>
</reference>
<organism evidence="1 2">
    <name type="scientific">Cairina moschata</name>
    <name type="common">Muscovy duck</name>
    <dbReference type="NCBI Taxonomy" id="8855"/>
    <lineage>
        <taxon>Eukaryota</taxon>
        <taxon>Metazoa</taxon>
        <taxon>Chordata</taxon>
        <taxon>Craniata</taxon>
        <taxon>Vertebrata</taxon>
        <taxon>Euteleostomi</taxon>
        <taxon>Archelosauria</taxon>
        <taxon>Archosauria</taxon>
        <taxon>Dinosauria</taxon>
        <taxon>Saurischia</taxon>
        <taxon>Theropoda</taxon>
        <taxon>Coelurosauria</taxon>
        <taxon>Aves</taxon>
        <taxon>Neognathae</taxon>
        <taxon>Galloanserae</taxon>
        <taxon>Anseriformes</taxon>
        <taxon>Anatidae</taxon>
        <taxon>Anatinae</taxon>
        <taxon>Cairina</taxon>
    </lineage>
</organism>
<accession>A0A8C3CMA1</accession>
<reference evidence="1" key="1">
    <citation type="submission" date="2025-08" db="UniProtKB">
        <authorList>
            <consortium name="Ensembl"/>
        </authorList>
    </citation>
    <scope>IDENTIFICATION</scope>
</reference>
<evidence type="ECO:0000313" key="2">
    <source>
        <dbReference type="Proteomes" id="UP000694556"/>
    </source>
</evidence>
<evidence type="ECO:0000313" key="1">
    <source>
        <dbReference type="Ensembl" id="ENSCMMP00000022836.1"/>
    </source>
</evidence>